<dbReference type="GO" id="GO:0016787">
    <property type="term" value="F:hydrolase activity"/>
    <property type="evidence" value="ECO:0007669"/>
    <property type="project" value="UniProtKB-KW"/>
</dbReference>
<dbReference type="InterPro" id="IPR000639">
    <property type="entry name" value="Epox_hydrolase-like"/>
</dbReference>
<name>A0ABW0MHY7_9BURK</name>
<dbReference type="Gene3D" id="3.40.50.1820">
    <property type="entry name" value="alpha/beta hydrolase"/>
    <property type="match status" value="1"/>
</dbReference>
<accession>A0ABW0MHY7</accession>
<comment type="caution">
    <text evidence="3">The sequence shown here is derived from an EMBL/GenBank/DDBJ whole genome shotgun (WGS) entry which is preliminary data.</text>
</comment>
<gene>
    <name evidence="3" type="ORF">ACFPQ5_04890</name>
</gene>
<evidence type="ECO:0000259" key="2">
    <source>
        <dbReference type="Pfam" id="PF00561"/>
    </source>
</evidence>
<organism evidence="3 4">
    <name type="scientific">Massilia suwonensis</name>
    <dbReference type="NCBI Taxonomy" id="648895"/>
    <lineage>
        <taxon>Bacteria</taxon>
        <taxon>Pseudomonadati</taxon>
        <taxon>Pseudomonadota</taxon>
        <taxon>Betaproteobacteria</taxon>
        <taxon>Burkholderiales</taxon>
        <taxon>Oxalobacteraceae</taxon>
        <taxon>Telluria group</taxon>
        <taxon>Massilia</taxon>
    </lineage>
</organism>
<dbReference type="Proteomes" id="UP001596101">
    <property type="component" value="Unassembled WGS sequence"/>
</dbReference>
<dbReference type="PRINTS" id="PR00412">
    <property type="entry name" value="EPOXHYDRLASE"/>
</dbReference>
<sequence length="282" mass="30875">MKQETLYLTVNGLRMQVQSAGEGPAVVLLHGFPDTHVVWRKQIAPLMAAGYRVLAPDLRGYGGSDAPQAVSAYRVEDIASDVLAMLDQLGVARARVVGHDWGALVGWLLCMGAPERIEQYVALSAGHPTAVARAGLLQTLRMSYMMWFMVPGLAENSLKAGDFYLLNRFTSDRAQVGHWKKNLREPGRLTAALNYYRANVPHAMLLGSKTEPVRVPVMGVWSSLDPALGEAQMCDSTAYVADYFRYERIDGADHWLQVTASERLNALLLDFFAASGGAASTF</sequence>
<dbReference type="InterPro" id="IPR029058">
    <property type="entry name" value="AB_hydrolase_fold"/>
</dbReference>
<feature type="domain" description="AB hydrolase-1" evidence="2">
    <location>
        <begin position="24"/>
        <end position="175"/>
    </location>
</feature>
<dbReference type="SUPFAM" id="SSF53474">
    <property type="entry name" value="alpha/beta-Hydrolases"/>
    <property type="match status" value="1"/>
</dbReference>
<dbReference type="RefSeq" id="WP_379752157.1">
    <property type="nucleotide sequence ID" value="NZ_JBHSMR010000008.1"/>
</dbReference>
<evidence type="ECO:0000313" key="4">
    <source>
        <dbReference type="Proteomes" id="UP001596101"/>
    </source>
</evidence>
<dbReference type="EMBL" id="JBHSMR010000008">
    <property type="protein sequence ID" value="MFC5477513.1"/>
    <property type="molecule type" value="Genomic_DNA"/>
</dbReference>
<dbReference type="PANTHER" id="PTHR43329">
    <property type="entry name" value="EPOXIDE HYDROLASE"/>
    <property type="match status" value="1"/>
</dbReference>
<keyword evidence="4" id="KW-1185">Reference proteome</keyword>
<evidence type="ECO:0000313" key="3">
    <source>
        <dbReference type="EMBL" id="MFC5477513.1"/>
    </source>
</evidence>
<proteinExistence type="predicted"/>
<evidence type="ECO:0000256" key="1">
    <source>
        <dbReference type="ARBA" id="ARBA00022801"/>
    </source>
</evidence>
<reference evidence="4" key="1">
    <citation type="journal article" date="2019" name="Int. J. Syst. Evol. Microbiol.">
        <title>The Global Catalogue of Microorganisms (GCM) 10K type strain sequencing project: providing services to taxonomists for standard genome sequencing and annotation.</title>
        <authorList>
            <consortium name="The Broad Institute Genomics Platform"/>
            <consortium name="The Broad Institute Genome Sequencing Center for Infectious Disease"/>
            <person name="Wu L."/>
            <person name="Ma J."/>
        </authorList>
    </citation>
    <scope>NUCLEOTIDE SEQUENCE [LARGE SCALE GENOMIC DNA]</scope>
    <source>
        <strain evidence="4">CCUG 43111</strain>
    </source>
</reference>
<protein>
    <submittedName>
        <fullName evidence="3">Alpha/beta fold hydrolase</fullName>
    </submittedName>
</protein>
<dbReference type="Pfam" id="PF00561">
    <property type="entry name" value="Abhydrolase_1"/>
    <property type="match status" value="1"/>
</dbReference>
<dbReference type="PRINTS" id="PR00111">
    <property type="entry name" value="ABHYDROLASE"/>
</dbReference>
<dbReference type="InterPro" id="IPR000073">
    <property type="entry name" value="AB_hydrolase_1"/>
</dbReference>
<keyword evidence="1 3" id="KW-0378">Hydrolase</keyword>